<dbReference type="STRING" id="411467.BACCAP_04250"/>
<reference evidence="1 2" key="1">
    <citation type="submission" date="2007-04" db="EMBL/GenBank/DDBJ databases">
        <authorList>
            <person name="Fulton L."/>
            <person name="Clifton S."/>
            <person name="Fulton B."/>
            <person name="Xu J."/>
            <person name="Minx P."/>
            <person name="Pepin K.H."/>
            <person name="Johnson M."/>
            <person name="Thiruvilangam P."/>
            <person name="Bhonagiri V."/>
            <person name="Nash W.E."/>
            <person name="Mardis E.R."/>
            <person name="Wilson R.K."/>
        </authorList>
    </citation>
    <scope>NUCLEOTIDE SEQUENCE [LARGE SCALE GENOMIC DNA]</scope>
    <source>
        <strain evidence="1 2">ATCC 29799</strain>
    </source>
</reference>
<dbReference type="Proteomes" id="UP000003639">
    <property type="component" value="Unassembled WGS sequence"/>
</dbReference>
<dbReference type="EMBL" id="AAXG02000047">
    <property type="protein sequence ID" value="EDM97775.1"/>
    <property type="molecule type" value="Genomic_DNA"/>
</dbReference>
<evidence type="ECO:0000313" key="1">
    <source>
        <dbReference type="EMBL" id="EDM97775.1"/>
    </source>
</evidence>
<keyword evidence="2" id="KW-1185">Reference proteome</keyword>
<sequence>MTPLFPFFPVFVENPAEMRYTVIQEKKRLPEGTAMLFQKSIEPRCAYCTRSAPLDEDTLLCAKKGVVSPGNHCRAFQYDPFKRIPPRPVAPDFSKLKDEDFRL</sequence>
<proteinExistence type="predicted"/>
<protein>
    <submittedName>
        <fullName evidence="1">Uncharacterized protein</fullName>
    </submittedName>
</protein>
<name>A6P183_9FIRM</name>
<comment type="caution">
    <text evidence="1">The sequence shown here is derived from an EMBL/GenBank/DDBJ whole genome shotgun (WGS) entry which is preliminary data.</text>
</comment>
<evidence type="ECO:0000313" key="2">
    <source>
        <dbReference type="Proteomes" id="UP000003639"/>
    </source>
</evidence>
<gene>
    <name evidence="1" type="ORF">BACCAP_04250</name>
</gene>
<dbReference type="eggNOG" id="ENOG5032Z7P">
    <property type="taxonomic scope" value="Bacteria"/>
</dbReference>
<accession>A6P183</accession>
<organism evidence="1 2">
    <name type="scientific">Pseudoflavonifractor capillosus ATCC 29799</name>
    <dbReference type="NCBI Taxonomy" id="411467"/>
    <lineage>
        <taxon>Bacteria</taxon>
        <taxon>Bacillati</taxon>
        <taxon>Bacillota</taxon>
        <taxon>Clostridia</taxon>
        <taxon>Eubacteriales</taxon>
        <taxon>Oscillospiraceae</taxon>
        <taxon>Pseudoflavonifractor</taxon>
    </lineage>
</organism>
<reference evidence="1 2" key="2">
    <citation type="submission" date="2007-06" db="EMBL/GenBank/DDBJ databases">
        <title>Draft genome sequence of Pseudoflavonifractor capillosus ATCC 29799.</title>
        <authorList>
            <person name="Sudarsanam P."/>
            <person name="Ley R."/>
            <person name="Guruge J."/>
            <person name="Turnbaugh P.J."/>
            <person name="Mahowald M."/>
            <person name="Liep D."/>
            <person name="Gordon J."/>
        </authorList>
    </citation>
    <scope>NUCLEOTIDE SEQUENCE [LARGE SCALE GENOMIC DNA]</scope>
    <source>
        <strain evidence="1 2">ATCC 29799</strain>
    </source>
</reference>
<dbReference type="AlphaFoldDB" id="A6P183"/>